<name>A0A6M3KYP7_9ZZZZ</name>
<evidence type="ECO:0000313" key="2">
    <source>
        <dbReference type="EMBL" id="QJA87333.1"/>
    </source>
</evidence>
<protein>
    <submittedName>
        <fullName evidence="2">Uncharacterized protein</fullName>
    </submittedName>
</protein>
<reference evidence="2" key="1">
    <citation type="submission" date="2020-03" db="EMBL/GenBank/DDBJ databases">
        <title>The deep terrestrial virosphere.</title>
        <authorList>
            <person name="Holmfeldt K."/>
            <person name="Nilsson E."/>
            <person name="Simone D."/>
            <person name="Lopez-Fernandez M."/>
            <person name="Wu X."/>
            <person name="de Brujin I."/>
            <person name="Lundin D."/>
            <person name="Andersson A."/>
            <person name="Bertilsson S."/>
            <person name="Dopson M."/>
        </authorList>
    </citation>
    <scope>NUCLEOTIDE SEQUENCE</scope>
    <source>
        <strain evidence="1">MM415A02628</strain>
        <strain evidence="2">MM415B03017</strain>
    </source>
</reference>
<dbReference type="AlphaFoldDB" id="A0A6M3KYP7"/>
<dbReference type="EMBL" id="MT141973">
    <property type="protein sequence ID" value="QJA72724.1"/>
    <property type="molecule type" value="Genomic_DNA"/>
</dbReference>
<accession>A0A6M3KYP7</accession>
<sequence>MKLFFVGIGVGFILLAFFSTTNVKASTRSSYMDMGDKYLNEKPISYQGVQAYALKALACYTAALAEK</sequence>
<organism evidence="2">
    <name type="scientific">viral metagenome</name>
    <dbReference type="NCBI Taxonomy" id="1070528"/>
    <lineage>
        <taxon>unclassified sequences</taxon>
        <taxon>metagenomes</taxon>
        <taxon>organismal metagenomes</taxon>
    </lineage>
</organism>
<evidence type="ECO:0000313" key="1">
    <source>
        <dbReference type="EMBL" id="QJA72724.1"/>
    </source>
</evidence>
<gene>
    <name evidence="1" type="ORF">MM415A02628_0011</name>
    <name evidence="2" type="ORF">MM415B03017_0004</name>
</gene>
<proteinExistence type="predicted"/>
<dbReference type="EMBL" id="MT142698">
    <property type="protein sequence ID" value="QJA87333.1"/>
    <property type="molecule type" value="Genomic_DNA"/>
</dbReference>